<dbReference type="Proteomes" id="UP001221898">
    <property type="component" value="Unassembled WGS sequence"/>
</dbReference>
<dbReference type="InterPro" id="IPR000477">
    <property type="entry name" value="RT_dom"/>
</dbReference>
<dbReference type="CDD" id="cd01650">
    <property type="entry name" value="RT_nLTR_like"/>
    <property type="match status" value="1"/>
</dbReference>
<keyword evidence="4" id="KW-1185">Reference proteome</keyword>
<comment type="caution">
    <text evidence="3">The sequence shown here is derived from an EMBL/GenBank/DDBJ whole genome shotgun (WGS) entry which is preliminary data.</text>
</comment>
<dbReference type="PROSITE" id="PS50878">
    <property type="entry name" value="RT_POL"/>
    <property type="match status" value="1"/>
</dbReference>
<proteinExistence type="predicted"/>
<dbReference type="EMBL" id="JAINUG010000259">
    <property type="protein sequence ID" value="KAJ8385080.1"/>
    <property type="molecule type" value="Genomic_DNA"/>
</dbReference>
<accession>A0AAD7W6C8</accession>
<feature type="domain" description="Reverse transcriptase" evidence="2">
    <location>
        <begin position="369"/>
        <end position="628"/>
    </location>
</feature>
<evidence type="ECO:0000313" key="3">
    <source>
        <dbReference type="EMBL" id="KAJ8385080.1"/>
    </source>
</evidence>
<gene>
    <name evidence="3" type="ORF">AAFF_G00193010</name>
</gene>
<evidence type="ECO:0000259" key="2">
    <source>
        <dbReference type="PROSITE" id="PS50878"/>
    </source>
</evidence>
<evidence type="ECO:0000256" key="1">
    <source>
        <dbReference type="SAM" id="MobiDB-lite"/>
    </source>
</evidence>
<feature type="compositionally biased region" description="Polar residues" evidence="1">
    <location>
        <begin position="956"/>
        <end position="968"/>
    </location>
</feature>
<protein>
    <recommendedName>
        <fullName evidence="2">Reverse transcriptase domain-containing protein</fullName>
    </recommendedName>
</protein>
<feature type="compositionally biased region" description="Basic residues" evidence="1">
    <location>
        <begin position="121"/>
        <end position="130"/>
    </location>
</feature>
<sequence length="1003" mass="114278">MEEGPTRTDQTVTNARTTANEKIHRKCGCGWERTTTLRGLHIHMGKKKCGGGSHMQPCTAPKRAGQTNGIQGQVNNHSAIGPNVADVGREKEEERDVDEPQGANPVAPTRDPRTESSQRTRSLKKPLRRNKIKWPKANESEEWRKLDEHLSGLLQTALRGSVEAKLNLFGKILYEECSNRYGEVTIREAVARTKGRREKEIDDLVASRRQLRKRWRKADESEKEGLKVLWDEIRSSLANLRRAERIRRRRKRKEKERSSFFRNPFRHARGLLEEKTSGTLDVSKEDLEEHIRTQYSDPARNNPLGSPGYVPRPTEPSAMFDTSPPKLSEVRQVIQRARSASAPGPNGILYKLYKNCPRVLKLLWTLMRVTWNKQSIPSEWQRAVAVSIPKQQNAKTIEQFRSIALLNVMGKLFFSVMARRMTTYLMENNYIDTSCQKAGVPGFPGCVEHASMIWEQIQTTKREKKDLHVIWLDLANAYGSVPHQLIAYALEFFYIPDNIRTMIMNYFQDMHMCFALKKFTTGWQQLEVGIAMGCSISPILFVAAFEVILIGARQVVGGIRLPAGQRLPPLRSYMDDITCLLRTAPCTSRLLKRLDELIIWARMNFKPQKSRSLSLRKGERNDRVTFTIGGEDIPRIVDQPIRSLGRLYTSRLSDKDMGKTILQQLSEGLSKIDSSQLPGKHKVWCYHFTLYPRVMWPLKLCEVTSSAVSRMEAKASSFIRKWLGLPRCFSAAGLYGQNSLQLPLKSNTLGYRQEKARLVMELRDSSDRTVKEANARVATGRKWRAEEEVQKAMGRLQHQEVVGMVQTGRAGLGWSDPPVLWSKASRKERKDLVVSEVTRIEQEELRVKSVAQGQQGRWTTWEGVASRAINWADFWKLPQARLSFLIRATYDTLPSPRNLHQWLGTEQSCDLCGTINASLQHVLSGCKTALTQGRLTWRHDQVLRKLAEVLEKCRQEANSQRPSGSQQRIHFLRQGEPAQHSSKRPPSKPTNIRGGVEDESGPG</sequence>
<feature type="region of interest" description="Disordered" evidence="1">
    <location>
        <begin position="62"/>
        <end position="130"/>
    </location>
</feature>
<feature type="compositionally biased region" description="Polar residues" evidence="1">
    <location>
        <begin position="65"/>
        <end position="78"/>
    </location>
</feature>
<feature type="region of interest" description="Disordered" evidence="1">
    <location>
        <begin position="956"/>
        <end position="1003"/>
    </location>
</feature>
<organism evidence="3 4">
    <name type="scientific">Aldrovandia affinis</name>
    <dbReference type="NCBI Taxonomy" id="143900"/>
    <lineage>
        <taxon>Eukaryota</taxon>
        <taxon>Metazoa</taxon>
        <taxon>Chordata</taxon>
        <taxon>Craniata</taxon>
        <taxon>Vertebrata</taxon>
        <taxon>Euteleostomi</taxon>
        <taxon>Actinopterygii</taxon>
        <taxon>Neopterygii</taxon>
        <taxon>Teleostei</taxon>
        <taxon>Notacanthiformes</taxon>
        <taxon>Halosauridae</taxon>
        <taxon>Aldrovandia</taxon>
    </lineage>
</organism>
<reference evidence="3" key="1">
    <citation type="journal article" date="2023" name="Science">
        <title>Genome structures resolve the early diversification of teleost fishes.</title>
        <authorList>
            <person name="Parey E."/>
            <person name="Louis A."/>
            <person name="Montfort J."/>
            <person name="Bouchez O."/>
            <person name="Roques C."/>
            <person name="Iampietro C."/>
            <person name="Lluch J."/>
            <person name="Castinel A."/>
            <person name="Donnadieu C."/>
            <person name="Desvignes T."/>
            <person name="Floi Bucao C."/>
            <person name="Jouanno E."/>
            <person name="Wen M."/>
            <person name="Mejri S."/>
            <person name="Dirks R."/>
            <person name="Jansen H."/>
            <person name="Henkel C."/>
            <person name="Chen W.J."/>
            <person name="Zahm M."/>
            <person name="Cabau C."/>
            <person name="Klopp C."/>
            <person name="Thompson A.W."/>
            <person name="Robinson-Rechavi M."/>
            <person name="Braasch I."/>
            <person name="Lecointre G."/>
            <person name="Bobe J."/>
            <person name="Postlethwait J.H."/>
            <person name="Berthelot C."/>
            <person name="Roest Crollius H."/>
            <person name="Guiguen Y."/>
        </authorList>
    </citation>
    <scope>NUCLEOTIDE SEQUENCE</scope>
    <source>
        <strain evidence="3">NC1722</strain>
    </source>
</reference>
<dbReference type="PANTHER" id="PTHR19446">
    <property type="entry name" value="REVERSE TRANSCRIPTASES"/>
    <property type="match status" value="1"/>
</dbReference>
<dbReference type="AlphaFoldDB" id="A0AAD7W6C8"/>
<evidence type="ECO:0000313" key="4">
    <source>
        <dbReference type="Proteomes" id="UP001221898"/>
    </source>
</evidence>
<name>A0AAD7W6C8_9TELE</name>
<dbReference type="Pfam" id="PF00078">
    <property type="entry name" value="RVT_1"/>
    <property type="match status" value="1"/>
</dbReference>